<reference evidence="7 9" key="1">
    <citation type="submission" date="2017-05" db="EMBL/GenBank/DDBJ databases">
        <authorList>
            <person name="Song R."/>
            <person name="Chenine A.L."/>
            <person name="Ruprecht R.M."/>
        </authorList>
    </citation>
    <scope>NUCLEOTIDE SEQUENCE [LARGE SCALE GENOMIC DNA]</scope>
    <source>
        <strain evidence="7">PD5205</strain>
    </source>
</reference>
<dbReference type="Gene3D" id="1.10.10.10">
    <property type="entry name" value="Winged helix-like DNA-binding domain superfamily/Winged helix DNA-binding domain"/>
    <property type="match status" value="1"/>
</dbReference>
<sequence length="304" mass="32695">MSLSLPPLAALRAFEAAARLQSVSRAAQELHVTHGAISRHIRTLEQSLGAALFAKQGRGLVLTAAGTRLREASSEAFSLLGSAWAELRQRSGDAPLVLGCSGSVLARWVIPRLARLNIDLPDIRLHLVAQEEDPDEALSGLDAAMLLATSPWPGDWHVHTLGDERIGPVLSPRHPLAATLQQAPPQALRNAPLLQVRSRPQAWSQWAQQAGVELPDSAFAAEFEHLYYLLEAANAGLGIAIAPQPLVSEDIVAGRLLAPWGFLATGGQWMLASPRRGKDPRVDRLAHWLQHALESPAQPDTEGG</sequence>
<organism evidence="7 9">
    <name type="scientific">Xanthomonas fragariae</name>
    <dbReference type="NCBI Taxonomy" id="48664"/>
    <lineage>
        <taxon>Bacteria</taxon>
        <taxon>Pseudomonadati</taxon>
        <taxon>Pseudomonadota</taxon>
        <taxon>Gammaproteobacteria</taxon>
        <taxon>Lysobacterales</taxon>
        <taxon>Lysobacteraceae</taxon>
        <taxon>Xanthomonas</taxon>
    </lineage>
</organism>
<protein>
    <submittedName>
        <fullName evidence="6">Glycine cleavage system transcriptional activator</fullName>
    </submittedName>
    <submittedName>
        <fullName evidence="7">Transcriptional regulator</fullName>
    </submittedName>
</protein>
<dbReference type="SUPFAM" id="SSF46785">
    <property type="entry name" value="Winged helix' DNA-binding domain"/>
    <property type="match status" value="1"/>
</dbReference>
<keyword evidence="3" id="KW-0238">DNA-binding</keyword>
<dbReference type="InterPro" id="IPR036388">
    <property type="entry name" value="WH-like_DNA-bd_sf"/>
</dbReference>
<dbReference type="Pfam" id="PF00126">
    <property type="entry name" value="HTH_1"/>
    <property type="match status" value="1"/>
</dbReference>
<dbReference type="InterPro" id="IPR005119">
    <property type="entry name" value="LysR_subst-bd"/>
</dbReference>
<dbReference type="GO" id="GO:0006351">
    <property type="term" value="P:DNA-templated transcription"/>
    <property type="evidence" value="ECO:0007669"/>
    <property type="project" value="TreeGrafter"/>
</dbReference>
<evidence type="ECO:0000313" key="8">
    <source>
        <dbReference type="Proteomes" id="UP000195877"/>
    </source>
</evidence>
<evidence type="ECO:0000259" key="5">
    <source>
        <dbReference type="PROSITE" id="PS50931"/>
    </source>
</evidence>
<evidence type="ECO:0000313" key="7">
    <source>
        <dbReference type="EMBL" id="SMR02802.1"/>
    </source>
</evidence>
<evidence type="ECO:0000256" key="3">
    <source>
        <dbReference type="ARBA" id="ARBA00023125"/>
    </source>
</evidence>
<dbReference type="GO" id="GO:0003700">
    <property type="term" value="F:DNA-binding transcription factor activity"/>
    <property type="evidence" value="ECO:0007669"/>
    <property type="project" value="InterPro"/>
</dbReference>
<name>A0A1Y6H093_9XANT</name>
<evidence type="ECO:0000256" key="4">
    <source>
        <dbReference type="ARBA" id="ARBA00023163"/>
    </source>
</evidence>
<dbReference type="GeneID" id="61893919"/>
<feature type="domain" description="HTH lysR-type" evidence="5">
    <location>
        <begin position="6"/>
        <end position="63"/>
    </location>
</feature>
<comment type="similarity">
    <text evidence="1">Belongs to the LysR transcriptional regulatory family.</text>
</comment>
<dbReference type="InterPro" id="IPR036390">
    <property type="entry name" value="WH_DNA-bd_sf"/>
</dbReference>
<keyword evidence="4" id="KW-0804">Transcription</keyword>
<dbReference type="Pfam" id="PF03466">
    <property type="entry name" value="LysR_substrate"/>
    <property type="match status" value="1"/>
</dbReference>
<dbReference type="GO" id="GO:0043565">
    <property type="term" value="F:sequence-specific DNA binding"/>
    <property type="evidence" value="ECO:0007669"/>
    <property type="project" value="TreeGrafter"/>
</dbReference>
<dbReference type="SUPFAM" id="SSF53850">
    <property type="entry name" value="Periplasmic binding protein-like II"/>
    <property type="match status" value="1"/>
</dbReference>
<keyword evidence="2" id="KW-0805">Transcription regulation</keyword>
<evidence type="ECO:0000256" key="1">
    <source>
        <dbReference type="ARBA" id="ARBA00009437"/>
    </source>
</evidence>
<dbReference type="OrthoDB" id="5526340at2"/>
<dbReference type="eggNOG" id="COG0583">
    <property type="taxonomic scope" value="Bacteria"/>
</dbReference>
<evidence type="ECO:0000313" key="6">
    <source>
        <dbReference type="EMBL" id="SMQ98769.1"/>
    </source>
</evidence>
<dbReference type="PRINTS" id="PR00039">
    <property type="entry name" value="HTHLYSR"/>
</dbReference>
<dbReference type="EMBL" id="LT853885">
    <property type="protein sequence ID" value="SMR02802.1"/>
    <property type="molecule type" value="Genomic_DNA"/>
</dbReference>
<dbReference type="Gene3D" id="3.40.190.10">
    <property type="entry name" value="Periplasmic binding protein-like II"/>
    <property type="match status" value="2"/>
</dbReference>
<keyword evidence="8" id="KW-1185">Reference proteome</keyword>
<dbReference type="PANTHER" id="PTHR30537:SF74">
    <property type="entry name" value="HTH-TYPE TRANSCRIPTIONAL REGULATOR TRPI"/>
    <property type="match status" value="1"/>
</dbReference>
<dbReference type="EMBL" id="LT853882">
    <property type="protein sequence ID" value="SMQ98769.1"/>
    <property type="molecule type" value="Genomic_DNA"/>
</dbReference>
<evidence type="ECO:0000256" key="2">
    <source>
        <dbReference type="ARBA" id="ARBA00023015"/>
    </source>
</evidence>
<dbReference type="Proteomes" id="UP000195877">
    <property type="component" value="Chromosome 1"/>
</dbReference>
<dbReference type="Proteomes" id="UP000195953">
    <property type="component" value="Chromosome 1"/>
</dbReference>
<dbReference type="PANTHER" id="PTHR30537">
    <property type="entry name" value="HTH-TYPE TRANSCRIPTIONAL REGULATOR"/>
    <property type="match status" value="1"/>
</dbReference>
<dbReference type="STRING" id="48664.BER92_07170"/>
<gene>
    <name evidence="6" type="primary">gcvA</name>
    <name evidence="7" type="ORF">PD5205_01493</name>
    <name evidence="6" type="ORF">PD885_01519</name>
</gene>
<evidence type="ECO:0000313" key="9">
    <source>
        <dbReference type="Proteomes" id="UP000195953"/>
    </source>
</evidence>
<dbReference type="RefSeq" id="WP_002810291.1">
    <property type="nucleotide sequence ID" value="NZ_CP016830.1"/>
</dbReference>
<dbReference type="AlphaFoldDB" id="A0A1Y6H093"/>
<reference evidence="6 8" key="2">
    <citation type="submission" date="2017-05" db="EMBL/GenBank/DDBJ databases">
        <authorList>
            <person name="Blom J."/>
        </authorList>
    </citation>
    <scope>NUCLEOTIDE SEQUENCE [LARGE SCALE GENOMIC DNA]</scope>
    <source>
        <strain evidence="6">PD885</strain>
    </source>
</reference>
<dbReference type="InterPro" id="IPR058163">
    <property type="entry name" value="LysR-type_TF_proteobact-type"/>
</dbReference>
<dbReference type="FunFam" id="3.40.190.10:FF:000017">
    <property type="entry name" value="Glycine cleavage system transcriptional activator"/>
    <property type="match status" value="1"/>
</dbReference>
<dbReference type="KEGG" id="xfr:BER92_07170"/>
<dbReference type="PROSITE" id="PS50931">
    <property type="entry name" value="HTH_LYSR"/>
    <property type="match status" value="1"/>
</dbReference>
<accession>A0A1Y6H093</accession>
<dbReference type="InterPro" id="IPR000847">
    <property type="entry name" value="LysR_HTH_N"/>
</dbReference>
<proteinExistence type="inferred from homology"/>